<keyword evidence="3" id="KW-1185">Reference proteome</keyword>
<dbReference type="Proteomes" id="UP001215598">
    <property type="component" value="Unassembled WGS sequence"/>
</dbReference>
<feature type="compositionally biased region" description="Basic residues" evidence="1">
    <location>
        <begin position="318"/>
        <end position="328"/>
    </location>
</feature>
<feature type="compositionally biased region" description="Acidic residues" evidence="1">
    <location>
        <begin position="332"/>
        <end position="346"/>
    </location>
</feature>
<evidence type="ECO:0000256" key="1">
    <source>
        <dbReference type="SAM" id="MobiDB-lite"/>
    </source>
</evidence>
<feature type="compositionally biased region" description="Low complexity" evidence="1">
    <location>
        <begin position="289"/>
        <end position="299"/>
    </location>
</feature>
<organism evidence="2 3">
    <name type="scientific">Mycena metata</name>
    <dbReference type="NCBI Taxonomy" id="1033252"/>
    <lineage>
        <taxon>Eukaryota</taxon>
        <taxon>Fungi</taxon>
        <taxon>Dikarya</taxon>
        <taxon>Basidiomycota</taxon>
        <taxon>Agaricomycotina</taxon>
        <taxon>Agaricomycetes</taxon>
        <taxon>Agaricomycetidae</taxon>
        <taxon>Agaricales</taxon>
        <taxon>Marasmiineae</taxon>
        <taxon>Mycenaceae</taxon>
        <taxon>Mycena</taxon>
    </lineage>
</organism>
<feature type="region of interest" description="Disordered" evidence="1">
    <location>
        <begin position="275"/>
        <end position="355"/>
    </location>
</feature>
<protein>
    <submittedName>
        <fullName evidence="2">Uncharacterized protein</fullName>
    </submittedName>
</protein>
<dbReference type="AlphaFoldDB" id="A0AAD7K4X8"/>
<comment type="caution">
    <text evidence="2">The sequence shown here is derived from an EMBL/GenBank/DDBJ whole genome shotgun (WGS) entry which is preliminary data.</text>
</comment>
<proteinExistence type="predicted"/>
<reference evidence="2" key="1">
    <citation type="submission" date="2023-03" db="EMBL/GenBank/DDBJ databases">
        <title>Massive genome expansion in bonnet fungi (Mycena s.s.) driven by repeated elements and novel gene families across ecological guilds.</title>
        <authorList>
            <consortium name="Lawrence Berkeley National Laboratory"/>
            <person name="Harder C.B."/>
            <person name="Miyauchi S."/>
            <person name="Viragh M."/>
            <person name="Kuo A."/>
            <person name="Thoen E."/>
            <person name="Andreopoulos B."/>
            <person name="Lu D."/>
            <person name="Skrede I."/>
            <person name="Drula E."/>
            <person name="Henrissat B."/>
            <person name="Morin E."/>
            <person name="Kohler A."/>
            <person name="Barry K."/>
            <person name="LaButti K."/>
            <person name="Morin E."/>
            <person name="Salamov A."/>
            <person name="Lipzen A."/>
            <person name="Mereny Z."/>
            <person name="Hegedus B."/>
            <person name="Baldrian P."/>
            <person name="Stursova M."/>
            <person name="Weitz H."/>
            <person name="Taylor A."/>
            <person name="Grigoriev I.V."/>
            <person name="Nagy L.G."/>
            <person name="Martin F."/>
            <person name="Kauserud H."/>
        </authorList>
    </citation>
    <scope>NUCLEOTIDE SEQUENCE</scope>
    <source>
        <strain evidence="2">CBHHK182m</strain>
    </source>
</reference>
<gene>
    <name evidence="2" type="ORF">B0H16DRAFT_1683674</name>
</gene>
<accession>A0AAD7K4X8</accession>
<feature type="compositionally biased region" description="Basic and acidic residues" evidence="1">
    <location>
        <begin position="308"/>
        <end position="317"/>
    </location>
</feature>
<feature type="region of interest" description="Disordered" evidence="1">
    <location>
        <begin position="230"/>
        <end position="253"/>
    </location>
</feature>
<evidence type="ECO:0000313" key="3">
    <source>
        <dbReference type="Proteomes" id="UP001215598"/>
    </source>
</evidence>
<name>A0AAD7K4X8_9AGAR</name>
<evidence type="ECO:0000313" key="2">
    <source>
        <dbReference type="EMBL" id="KAJ7778447.1"/>
    </source>
</evidence>
<dbReference type="EMBL" id="JARKIB010000007">
    <property type="protein sequence ID" value="KAJ7778447.1"/>
    <property type="molecule type" value="Genomic_DNA"/>
</dbReference>
<sequence length="355" mass="39394">MAVGTVAQHLEGTAKELANLSFKTGNRVTLVDLGDIFGCELFFQPSTHPPTTAPSAPSKTVPTVSTSALTGAPAPLTNLSGAGSDLPLEIAQARREIYVPDQSILPKRSQNSTSHFLAFLREFAQQDGGLATERNKTAGQARRSNAQFMPFFNKFKVFSTGTGYHIPASTHLPPIDFIAPSWVTITGWEQYRNCTFTQLLIIEAAERASTSTRTNMSLFKKARQIPGSIGDWVKSPLPPLRDDDDDNDDLKDQSPFESMRLHEFQAAVKEEYAEQFGEKLTKSSKSKSKGSSSKASSSRTTKRRRSRSRDVGSEEDRKRKKREVKRRTTTSEDLDESNDAQSDSDSEPFHSRRRE</sequence>